<dbReference type="GO" id="GO:0015074">
    <property type="term" value="P:DNA integration"/>
    <property type="evidence" value="ECO:0007669"/>
    <property type="project" value="InterPro"/>
</dbReference>
<dbReference type="InterPro" id="IPR043502">
    <property type="entry name" value="DNA/RNA_pol_sf"/>
</dbReference>
<feature type="domain" description="Integrase catalytic" evidence="1">
    <location>
        <begin position="47"/>
        <end position="158"/>
    </location>
</feature>
<dbReference type="SUPFAM" id="SSF53098">
    <property type="entry name" value="Ribonuclease H-like"/>
    <property type="match status" value="1"/>
</dbReference>
<accession>A0A7H4LKW9</accession>
<dbReference type="EMBL" id="LS480641">
    <property type="protein sequence ID" value="SPT19257.1"/>
    <property type="molecule type" value="Genomic_DNA"/>
</dbReference>
<dbReference type="InterPro" id="IPR001584">
    <property type="entry name" value="Integrase_cat-core"/>
</dbReference>
<dbReference type="PROSITE" id="PS50994">
    <property type="entry name" value="INTEGRASE"/>
    <property type="match status" value="1"/>
</dbReference>
<proteinExistence type="predicted"/>
<dbReference type="GO" id="GO:0003676">
    <property type="term" value="F:nucleic acid binding"/>
    <property type="evidence" value="ECO:0007669"/>
    <property type="project" value="InterPro"/>
</dbReference>
<dbReference type="Gene3D" id="3.30.420.10">
    <property type="entry name" value="Ribonuclease H-like superfamily/Ribonuclease H"/>
    <property type="match status" value="1"/>
</dbReference>
<evidence type="ECO:0000313" key="2">
    <source>
        <dbReference type="EMBL" id="SPT19257.1"/>
    </source>
</evidence>
<evidence type="ECO:0000313" key="3">
    <source>
        <dbReference type="Proteomes" id="UP000280104"/>
    </source>
</evidence>
<dbReference type="Proteomes" id="UP000280104">
    <property type="component" value="Chromosome II"/>
</dbReference>
<dbReference type="SUPFAM" id="SSF56672">
    <property type="entry name" value="DNA/RNA polymerases"/>
    <property type="match status" value="1"/>
</dbReference>
<dbReference type="InterPro" id="IPR012337">
    <property type="entry name" value="RNaseH-like_sf"/>
</dbReference>
<dbReference type="PANTHER" id="PTHR11439:SF483">
    <property type="entry name" value="PEPTIDE SYNTHASE GLIP-LIKE, PUTATIVE (AFU_ORTHOLOGUE AFUA_3G12920)-RELATED"/>
    <property type="match status" value="1"/>
</dbReference>
<dbReference type="AlphaFoldDB" id="A0A7H4LKW9"/>
<name>A0A7H4LKW9_WHEAT</name>
<protein>
    <recommendedName>
        <fullName evidence="1">Integrase catalytic domain-containing protein</fullName>
    </recommendedName>
</protein>
<dbReference type="PANTHER" id="PTHR11439">
    <property type="entry name" value="GAG-POL-RELATED RETROTRANSPOSON"/>
    <property type="match status" value="1"/>
</dbReference>
<reference evidence="2 3" key="1">
    <citation type="submission" date="2018-05" db="EMBL/GenBank/DDBJ databases">
        <authorList>
            <person name="Thind KAUR A."/>
        </authorList>
    </citation>
    <scope>NUCLEOTIDE SEQUENCE [LARGE SCALE GENOMIC DNA]</scope>
</reference>
<dbReference type="CDD" id="cd09272">
    <property type="entry name" value="RNase_HI_RT_Ty1"/>
    <property type="match status" value="1"/>
</dbReference>
<sequence length="406" mass="46400">MRNLHTLAKKKHVIGIEGVKFKKDHLCGACEAGKMTRAKHPSKTIMTTTRPFELLHMNLFGPTHCSTLTTFAFFYGFIIVDDYSRYTWVHIILYKTEVQDVFRRFANRAMTNYGIKIKHIRSDNGTEFKNTGLDTYLDTLGITHEFSTPCTPQQRNGIFISQEKYLKDCLKKFGMQDSKGCMMPMPTKGQLGSDDNGKEFDQKVYRSMIGSLLYLCASRPDIMLSVCMCARFQAAPKESHHLAVKRILRYLAYTPTLGLWYPKGSEFDLVGFSDADYAGDKVDRKSTSWTCHFLGRSLVCWSSKKQNCVSLSTAESEYIAAGSCCAQLLWMKKTLKDCVIHLKHVPLYCDNESSIKIAHNPVHHSKTKHIQIRHHFLRDHVMKEDIDIIHVNTEEQLADIFTKALG</sequence>
<organism evidence="2 3">
    <name type="scientific">Triticum aestivum</name>
    <name type="common">Wheat</name>
    <dbReference type="NCBI Taxonomy" id="4565"/>
    <lineage>
        <taxon>Eukaryota</taxon>
        <taxon>Viridiplantae</taxon>
        <taxon>Streptophyta</taxon>
        <taxon>Embryophyta</taxon>
        <taxon>Tracheophyta</taxon>
        <taxon>Spermatophyta</taxon>
        <taxon>Magnoliopsida</taxon>
        <taxon>Liliopsida</taxon>
        <taxon>Poales</taxon>
        <taxon>Poaceae</taxon>
        <taxon>BOP clade</taxon>
        <taxon>Pooideae</taxon>
        <taxon>Triticodae</taxon>
        <taxon>Triticeae</taxon>
        <taxon>Triticinae</taxon>
        <taxon>Triticum</taxon>
    </lineage>
</organism>
<evidence type="ECO:0000259" key="1">
    <source>
        <dbReference type="PROSITE" id="PS50994"/>
    </source>
</evidence>
<dbReference type="InterPro" id="IPR036397">
    <property type="entry name" value="RNaseH_sf"/>
</dbReference>
<dbReference type="Pfam" id="PF00665">
    <property type="entry name" value="rve"/>
    <property type="match status" value="1"/>
</dbReference>
<gene>
    <name evidence="2" type="ORF">CAMPLR22A2D_LOCUS3872</name>
</gene>